<keyword evidence="2" id="KW-1185">Reference proteome</keyword>
<organism evidence="1 2">
    <name type="scientific">Mesorhizobium tianshanense</name>
    <dbReference type="NCBI Taxonomy" id="39844"/>
    <lineage>
        <taxon>Bacteria</taxon>
        <taxon>Pseudomonadati</taxon>
        <taxon>Pseudomonadota</taxon>
        <taxon>Alphaproteobacteria</taxon>
        <taxon>Hyphomicrobiales</taxon>
        <taxon>Phyllobacteriaceae</taxon>
        <taxon>Mesorhizobium</taxon>
    </lineage>
</organism>
<protein>
    <submittedName>
        <fullName evidence="1">Uncharacterized protein</fullName>
    </submittedName>
</protein>
<dbReference type="EMBL" id="VLKT01000023">
    <property type="protein sequence ID" value="TWI34068.1"/>
    <property type="molecule type" value="Genomic_DNA"/>
</dbReference>
<comment type="caution">
    <text evidence="1">The sequence shown here is derived from an EMBL/GenBank/DDBJ whole genome shotgun (WGS) entry which is preliminary data.</text>
</comment>
<gene>
    <name evidence="1" type="ORF">IQ26_03826</name>
</gene>
<dbReference type="Proteomes" id="UP000317122">
    <property type="component" value="Unassembled WGS sequence"/>
</dbReference>
<evidence type="ECO:0000313" key="1">
    <source>
        <dbReference type="EMBL" id="TWI34068.1"/>
    </source>
</evidence>
<evidence type="ECO:0000313" key="2">
    <source>
        <dbReference type="Proteomes" id="UP000317122"/>
    </source>
</evidence>
<sequence>MAFTTDDTWTPSTYRKAYALWAANAPKHDGKILPREAKTTRPRHDKLSGKLKSLMAWKRATEPDDPLSTSWLRYDLHADNDNNFDEHDEPSPQLLDCVEEIRPSINELQREFEPKVWKKKDVEYHHGVAVGGDVEWGTATGLTHVASETSGERAPRRTYRIVKRIRGLEFSNGDQVERCTVLKFDKPVSGEVPMPTGALVRYRQGKTWRRPSDAFRGAKGEPPETEATVGVGNHNPGSLPCPDPIIDREWAADIRKLVGKDTASVLDKALEAANFKEIGIAFGRQGKNAERHGKKLVVDACEKLDAILAGNDNGYRKAA</sequence>
<name>A0A562NPG9_9HYPH</name>
<dbReference type="AlphaFoldDB" id="A0A562NPG9"/>
<accession>A0A562NPG9</accession>
<proteinExistence type="predicted"/>
<reference evidence="1 2" key="1">
    <citation type="journal article" date="2015" name="Stand. Genomic Sci.">
        <title>Genomic Encyclopedia of Bacterial and Archaeal Type Strains, Phase III: the genomes of soil and plant-associated and newly described type strains.</title>
        <authorList>
            <person name="Whitman W.B."/>
            <person name="Woyke T."/>
            <person name="Klenk H.P."/>
            <person name="Zhou Y."/>
            <person name="Lilburn T.G."/>
            <person name="Beck B.J."/>
            <person name="De Vos P."/>
            <person name="Vandamme P."/>
            <person name="Eisen J.A."/>
            <person name="Garrity G."/>
            <person name="Hugenholtz P."/>
            <person name="Kyrpides N.C."/>
        </authorList>
    </citation>
    <scope>NUCLEOTIDE SEQUENCE [LARGE SCALE GENOMIC DNA]</scope>
    <source>
        <strain evidence="1 2">CGMCC 1.2546</strain>
    </source>
</reference>